<dbReference type="EMBL" id="GL349460">
    <property type="protein sequence ID" value="KNC50269.1"/>
    <property type="molecule type" value="Genomic_DNA"/>
</dbReference>
<dbReference type="Gene3D" id="2.130.10.10">
    <property type="entry name" value="YVTN repeat-like/Quinoprotein amine dehydrogenase"/>
    <property type="match status" value="2"/>
</dbReference>
<dbReference type="Pfam" id="PF12937">
    <property type="entry name" value="F-box-like"/>
    <property type="match status" value="1"/>
</dbReference>
<organism evidence="5 6">
    <name type="scientific">Thecamonas trahens ATCC 50062</name>
    <dbReference type="NCBI Taxonomy" id="461836"/>
    <lineage>
        <taxon>Eukaryota</taxon>
        <taxon>Apusozoa</taxon>
        <taxon>Apusomonadida</taxon>
        <taxon>Apusomonadidae</taxon>
        <taxon>Thecamonas</taxon>
    </lineage>
</organism>
<feature type="repeat" description="WD" evidence="3">
    <location>
        <begin position="289"/>
        <end position="315"/>
    </location>
</feature>
<sequence length="422" mass="44607">MADFTQTLPDELCVHILSHLDVASLAAAAQTCTNWNRLAADNSPWRAATHREFPGDPLVPALAPLTAAVGWRHTYREVARIRANWSAGRCALRFLTGHTGGVWGLDRLTDSGLLVSVGFDNVVRRWDLRAMAEVDVLRRLSAGPNNFRAVGGDLVVGIHDGAINIWDLPSRSLLACLRTPYTNLTAMRAWRASSGLRIALGTSSGDVRILHVPLVHGTPVLDEAGTANYELELDETPHEDAVRSLAVADDGSAIVSAGKDIAMFSVSPPRLVQAFPGHTPLSVSAVTFDATTVVSGSGDRTVRVWDVASGLELAVLEGHTRTVSAVAMAGSLIASGSSDGTVRVWSRLDGTLLHTLTLPDPATNSGLGNPLSLAFDPTSIVVGLRTGSIAGIGRRPARRVGRDRCAGYCLGNGSDQGPDMAL</sequence>
<dbReference type="InterPro" id="IPR019775">
    <property type="entry name" value="WD40_repeat_CS"/>
</dbReference>
<dbReference type="PRINTS" id="PR00320">
    <property type="entry name" value="GPROTEINBRPT"/>
</dbReference>
<keyword evidence="2" id="KW-0677">Repeat</keyword>
<dbReference type="InterPro" id="IPR015943">
    <property type="entry name" value="WD40/YVTN_repeat-like_dom_sf"/>
</dbReference>
<dbReference type="SMART" id="SM00256">
    <property type="entry name" value="FBOX"/>
    <property type="match status" value="1"/>
</dbReference>
<evidence type="ECO:0000313" key="6">
    <source>
        <dbReference type="Proteomes" id="UP000054408"/>
    </source>
</evidence>
<dbReference type="SUPFAM" id="SSF50978">
    <property type="entry name" value="WD40 repeat-like"/>
    <property type="match status" value="1"/>
</dbReference>
<dbReference type="PROSITE" id="PS00678">
    <property type="entry name" value="WD_REPEATS_1"/>
    <property type="match status" value="1"/>
</dbReference>
<dbReference type="InterPro" id="IPR001680">
    <property type="entry name" value="WD40_rpt"/>
</dbReference>
<dbReference type="eggNOG" id="KOG0274">
    <property type="taxonomic scope" value="Eukaryota"/>
</dbReference>
<keyword evidence="6" id="KW-1185">Reference proteome</keyword>
<dbReference type="PANTHER" id="PTHR22847">
    <property type="entry name" value="WD40 REPEAT PROTEIN"/>
    <property type="match status" value="1"/>
</dbReference>
<dbReference type="InterPro" id="IPR020472">
    <property type="entry name" value="WD40_PAC1"/>
</dbReference>
<dbReference type="PROSITE" id="PS50082">
    <property type="entry name" value="WD_REPEATS_2"/>
    <property type="match status" value="3"/>
</dbReference>
<dbReference type="SMART" id="SM00320">
    <property type="entry name" value="WD40"/>
    <property type="match status" value="4"/>
</dbReference>
<dbReference type="SUPFAM" id="SSF81383">
    <property type="entry name" value="F-box domain"/>
    <property type="match status" value="1"/>
</dbReference>
<dbReference type="CDD" id="cd09917">
    <property type="entry name" value="F-box_SF"/>
    <property type="match status" value="1"/>
</dbReference>
<dbReference type="GeneID" id="25565585"/>
<dbReference type="PROSITE" id="PS50181">
    <property type="entry name" value="FBOX"/>
    <property type="match status" value="1"/>
</dbReference>
<protein>
    <recommendedName>
        <fullName evidence="4">F-box domain-containing protein</fullName>
    </recommendedName>
</protein>
<feature type="repeat" description="WD" evidence="3">
    <location>
        <begin position="316"/>
        <end position="355"/>
    </location>
</feature>
<dbReference type="InterPro" id="IPR036322">
    <property type="entry name" value="WD40_repeat_dom_sf"/>
</dbReference>
<evidence type="ECO:0000256" key="2">
    <source>
        <dbReference type="ARBA" id="ARBA00022737"/>
    </source>
</evidence>
<feature type="repeat" description="WD" evidence="3">
    <location>
        <begin position="95"/>
        <end position="136"/>
    </location>
</feature>
<name>A0A0L0DD62_THETB</name>
<proteinExistence type="predicted"/>
<dbReference type="PANTHER" id="PTHR22847:SF637">
    <property type="entry name" value="WD REPEAT DOMAIN 5B"/>
    <property type="match status" value="1"/>
</dbReference>
<dbReference type="Gene3D" id="1.20.1280.50">
    <property type="match status" value="1"/>
</dbReference>
<dbReference type="PROSITE" id="PS50294">
    <property type="entry name" value="WD_REPEATS_REGION"/>
    <property type="match status" value="2"/>
</dbReference>
<dbReference type="RefSeq" id="XP_013757096.1">
    <property type="nucleotide sequence ID" value="XM_013901642.1"/>
</dbReference>
<dbReference type="STRING" id="461836.A0A0L0DD62"/>
<dbReference type="OrthoDB" id="3783534at2759"/>
<dbReference type="GO" id="GO:1990234">
    <property type="term" value="C:transferase complex"/>
    <property type="evidence" value="ECO:0007669"/>
    <property type="project" value="UniProtKB-ARBA"/>
</dbReference>
<evidence type="ECO:0000256" key="3">
    <source>
        <dbReference type="PROSITE-ProRule" id="PRU00221"/>
    </source>
</evidence>
<evidence type="ECO:0000259" key="4">
    <source>
        <dbReference type="PROSITE" id="PS50181"/>
    </source>
</evidence>
<dbReference type="Proteomes" id="UP000054408">
    <property type="component" value="Unassembled WGS sequence"/>
</dbReference>
<dbReference type="Pfam" id="PF00400">
    <property type="entry name" value="WD40"/>
    <property type="match status" value="3"/>
</dbReference>
<dbReference type="InterPro" id="IPR001810">
    <property type="entry name" value="F-box_dom"/>
</dbReference>
<reference evidence="5 6" key="1">
    <citation type="submission" date="2010-05" db="EMBL/GenBank/DDBJ databases">
        <title>The Genome Sequence of Thecamonas trahens ATCC 50062.</title>
        <authorList>
            <consortium name="The Broad Institute Genome Sequencing Platform"/>
            <person name="Russ C."/>
            <person name="Cuomo C."/>
            <person name="Shea T."/>
            <person name="Young S.K."/>
            <person name="Zeng Q."/>
            <person name="Koehrsen M."/>
            <person name="Haas B."/>
            <person name="Borodovsky M."/>
            <person name="Guigo R."/>
            <person name="Alvarado L."/>
            <person name="Berlin A."/>
            <person name="Bochicchio J."/>
            <person name="Borenstein D."/>
            <person name="Chapman S."/>
            <person name="Chen Z."/>
            <person name="Freedman E."/>
            <person name="Gellesch M."/>
            <person name="Goldberg J."/>
            <person name="Griggs A."/>
            <person name="Gujja S."/>
            <person name="Heilman E."/>
            <person name="Heiman D."/>
            <person name="Hepburn T."/>
            <person name="Howarth C."/>
            <person name="Jen D."/>
            <person name="Larson L."/>
            <person name="Mehta T."/>
            <person name="Park D."/>
            <person name="Pearson M."/>
            <person name="Roberts A."/>
            <person name="Saif S."/>
            <person name="Shenoy N."/>
            <person name="Sisk P."/>
            <person name="Stolte C."/>
            <person name="Sykes S."/>
            <person name="Thomson T."/>
            <person name="Walk T."/>
            <person name="White J."/>
            <person name="Yandava C."/>
            <person name="Burger G."/>
            <person name="Gray M.W."/>
            <person name="Holland P.W.H."/>
            <person name="King N."/>
            <person name="Lang F.B.F."/>
            <person name="Roger A.J."/>
            <person name="Ruiz-Trillo I."/>
            <person name="Lander E."/>
            <person name="Nusbaum C."/>
        </authorList>
    </citation>
    <scope>NUCLEOTIDE SEQUENCE [LARGE SCALE GENOMIC DNA]</scope>
    <source>
        <strain evidence="5 6">ATCC 50062</strain>
    </source>
</reference>
<gene>
    <name evidence="5" type="ORF">AMSG_06428</name>
</gene>
<dbReference type="InterPro" id="IPR036047">
    <property type="entry name" value="F-box-like_dom_sf"/>
</dbReference>
<evidence type="ECO:0000313" key="5">
    <source>
        <dbReference type="EMBL" id="KNC50269.1"/>
    </source>
</evidence>
<feature type="domain" description="F-box" evidence="4">
    <location>
        <begin position="2"/>
        <end position="48"/>
    </location>
</feature>
<evidence type="ECO:0000256" key="1">
    <source>
        <dbReference type="ARBA" id="ARBA00022574"/>
    </source>
</evidence>
<accession>A0A0L0DD62</accession>
<dbReference type="AlphaFoldDB" id="A0A0L0DD62"/>
<keyword evidence="1 3" id="KW-0853">WD repeat</keyword>
<dbReference type="OMA" id="HERPIST"/>